<keyword evidence="13 18" id="KW-0573">Peptidoglycan synthesis</keyword>
<dbReference type="NCBIfam" id="NF002525">
    <property type="entry name" value="PRK01966.1-1"/>
    <property type="match status" value="1"/>
</dbReference>
<dbReference type="EMBL" id="AKWZ02000011">
    <property type="protein sequence ID" value="EPG72715.1"/>
    <property type="molecule type" value="Genomic_DNA"/>
</dbReference>
<comment type="caution">
    <text evidence="24">The sequence shown here is derived from an EMBL/GenBank/DDBJ whole genome shotgun (WGS) entry which is preliminary data.</text>
</comment>
<feature type="active site" evidence="19">
    <location>
        <position position="220"/>
    </location>
</feature>
<evidence type="ECO:0000256" key="10">
    <source>
        <dbReference type="ARBA" id="ARBA00022840"/>
    </source>
</evidence>
<feature type="domain" description="ATP-grasp" evidence="23">
    <location>
        <begin position="176"/>
        <end position="377"/>
    </location>
</feature>
<dbReference type="Gene3D" id="3.30.1490.20">
    <property type="entry name" value="ATP-grasp fold, A domain"/>
    <property type="match status" value="1"/>
</dbReference>
<dbReference type="AlphaFoldDB" id="S3V8H0"/>
<keyword evidence="12 18" id="KW-0133">Cell shape</keyword>
<comment type="function">
    <text evidence="2 18">Cell wall formation.</text>
</comment>
<feature type="active site" evidence="19">
    <location>
        <position position="355"/>
    </location>
</feature>
<dbReference type="GO" id="GO:0008716">
    <property type="term" value="F:D-alanine-D-alanine ligase activity"/>
    <property type="evidence" value="ECO:0007669"/>
    <property type="project" value="UniProtKB-UniRule"/>
</dbReference>
<dbReference type="PANTHER" id="PTHR23132:SF25">
    <property type="entry name" value="D-ALANINE--D-ALANINE LIGASE A"/>
    <property type="match status" value="1"/>
</dbReference>
<feature type="binding site" evidence="21">
    <location>
        <position position="346"/>
    </location>
    <ligand>
        <name>Mg(2+)</name>
        <dbReference type="ChEBI" id="CHEBI:18420"/>
        <label>2</label>
    </ligand>
</feature>
<dbReference type="GO" id="GO:0005524">
    <property type="term" value="F:ATP binding"/>
    <property type="evidence" value="ECO:0007669"/>
    <property type="project" value="UniProtKB-UniRule"/>
</dbReference>
<reference evidence="24" key="1">
    <citation type="submission" date="2013-04" db="EMBL/GenBank/DDBJ databases">
        <authorList>
            <person name="Harkins D.M."/>
            <person name="Durkin A.S."/>
            <person name="Selengut J.D."/>
            <person name="Sanka R."/>
            <person name="DePew J."/>
            <person name="Purushe J."/>
            <person name="Ahmed A."/>
            <person name="van der Linden H."/>
            <person name="Goris M.G.A."/>
            <person name="Hartskeerl R.A."/>
            <person name="Vinetz J.M."/>
            <person name="Sutton G.G."/>
            <person name="Nelson W.C."/>
            <person name="Fouts D.E."/>
        </authorList>
    </citation>
    <scope>NUCLEOTIDE SEQUENCE [LARGE SCALE GENOMIC DNA]</scope>
    <source>
        <strain evidence="24">BUT 6</strain>
    </source>
</reference>
<evidence type="ECO:0000313" key="24">
    <source>
        <dbReference type="EMBL" id="EPG72715.1"/>
    </source>
</evidence>
<feature type="binding site" evidence="21">
    <location>
        <position position="331"/>
    </location>
    <ligand>
        <name>Mg(2+)</name>
        <dbReference type="ChEBI" id="CHEBI:18420"/>
        <label>1</label>
    </ligand>
</feature>
<dbReference type="NCBIfam" id="NF002528">
    <property type="entry name" value="PRK01966.1-4"/>
    <property type="match status" value="1"/>
</dbReference>
<evidence type="ECO:0000256" key="4">
    <source>
        <dbReference type="ARBA" id="ARBA00004752"/>
    </source>
</evidence>
<dbReference type="UniPathway" id="UPA00219"/>
<dbReference type="InterPro" id="IPR011127">
    <property type="entry name" value="Dala_Dala_lig_N"/>
</dbReference>
<evidence type="ECO:0000256" key="11">
    <source>
        <dbReference type="ARBA" id="ARBA00022842"/>
    </source>
</evidence>
<dbReference type="SUPFAM" id="SSF56059">
    <property type="entry name" value="Glutathione synthetase ATP-binding domain-like"/>
    <property type="match status" value="1"/>
</dbReference>
<feature type="binding site" evidence="20">
    <location>
        <begin position="212"/>
        <end position="214"/>
    </location>
    <ligand>
        <name>ATP</name>
        <dbReference type="ChEBI" id="CHEBI:30616"/>
    </ligand>
</feature>
<comment type="cofactor">
    <cofactor evidence="21">
        <name>Mg(2+)</name>
        <dbReference type="ChEBI" id="CHEBI:18420"/>
    </cofactor>
    <cofactor evidence="21">
        <name>Mn(2+)</name>
        <dbReference type="ChEBI" id="CHEBI:29035"/>
    </cofactor>
    <text evidence="21">Binds 2 magnesium or manganese ions per subunit.</text>
</comment>
<comment type="cofactor">
    <cofactor evidence="1">
        <name>Mn(2+)</name>
        <dbReference type="ChEBI" id="CHEBI:29035"/>
    </cofactor>
</comment>
<name>S3V8H0_9LEPT</name>
<keyword evidence="7 18" id="KW-0436">Ligase</keyword>
<keyword evidence="25" id="KW-1185">Reference proteome</keyword>
<dbReference type="GO" id="GO:0009252">
    <property type="term" value="P:peptidoglycan biosynthetic process"/>
    <property type="evidence" value="ECO:0007669"/>
    <property type="project" value="UniProtKB-UniRule"/>
</dbReference>
<keyword evidence="10 22" id="KW-0067">ATP-binding</keyword>
<proteinExistence type="inferred from homology"/>
<evidence type="ECO:0000256" key="18">
    <source>
        <dbReference type="HAMAP-Rule" id="MF_00047"/>
    </source>
</evidence>
<dbReference type="PIRSF" id="PIRSF039102">
    <property type="entry name" value="Ddl/VanB"/>
    <property type="match status" value="1"/>
</dbReference>
<evidence type="ECO:0000256" key="9">
    <source>
        <dbReference type="ARBA" id="ARBA00022741"/>
    </source>
</evidence>
<feature type="active site" evidence="19">
    <location>
        <position position="47"/>
    </location>
</feature>
<dbReference type="Pfam" id="PF01820">
    <property type="entry name" value="Dala_Dala_lig_N"/>
    <property type="match status" value="1"/>
</dbReference>
<dbReference type="Pfam" id="PF07478">
    <property type="entry name" value="Dala_Dala_lig_C"/>
    <property type="match status" value="1"/>
</dbReference>
<protein>
    <recommendedName>
        <fullName evidence="18">D-alanine--D-alanine ligase</fullName>
        <ecNumber evidence="18">6.3.2.4</ecNumber>
    </recommendedName>
    <alternativeName>
        <fullName evidence="18">D-Ala-D-Ala ligase</fullName>
    </alternativeName>
    <alternativeName>
        <fullName evidence="18">D-alanylalanine synthetase</fullName>
    </alternativeName>
</protein>
<dbReference type="EC" id="6.3.2.4" evidence="18"/>
<evidence type="ECO:0000256" key="5">
    <source>
        <dbReference type="ARBA" id="ARBA00010871"/>
    </source>
</evidence>
<evidence type="ECO:0000256" key="3">
    <source>
        <dbReference type="ARBA" id="ARBA00004496"/>
    </source>
</evidence>
<dbReference type="InterPro" id="IPR011761">
    <property type="entry name" value="ATP-grasp"/>
</dbReference>
<keyword evidence="6 18" id="KW-0963">Cytoplasm</keyword>
<evidence type="ECO:0000256" key="13">
    <source>
        <dbReference type="ARBA" id="ARBA00022984"/>
    </source>
</evidence>
<dbReference type="Gene3D" id="3.40.50.20">
    <property type="match status" value="1"/>
</dbReference>
<comment type="subcellular location">
    <subcellularLocation>
        <location evidence="3 18">Cytoplasm</location>
    </subcellularLocation>
</comment>
<evidence type="ECO:0000256" key="15">
    <source>
        <dbReference type="ARBA" id="ARBA00023316"/>
    </source>
</evidence>
<evidence type="ECO:0000256" key="20">
    <source>
        <dbReference type="PIRSR" id="PIRSR039102-2"/>
    </source>
</evidence>
<dbReference type="GO" id="GO:0008360">
    <property type="term" value="P:regulation of cell shape"/>
    <property type="evidence" value="ECO:0007669"/>
    <property type="project" value="UniProtKB-KW"/>
</dbReference>
<feature type="binding site" evidence="20">
    <location>
        <begin position="343"/>
        <end position="344"/>
    </location>
    <ligand>
        <name>ATP</name>
        <dbReference type="ChEBI" id="CHEBI:30616"/>
    </ligand>
</feature>
<evidence type="ECO:0000259" key="23">
    <source>
        <dbReference type="PROSITE" id="PS50975"/>
    </source>
</evidence>
<keyword evidence="8 21" id="KW-0479">Metal-binding</keyword>
<comment type="pathway">
    <text evidence="4 18">Cell wall biogenesis; peptidoglycan biosynthesis.</text>
</comment>
<evidence type="ECO:0000256" key="2">
    <source>
        <dbReference type="ARBA" id="ARBA00003921"/>
    </source>
</evidence>
<evidence type="ECO:0000256" key="6">
    <source>
        <dbReference type="ARBA" id="ARBA00022490"/>
    </source>
</evidence>
<dbReference type="PROSITE" id="PS00843">
    <property type="entry name" value="DALA_DALA_LIGASE_1"/>
    <property type="match status" value="1"/>
</dbReference>
<dbReference type="Gene3D" id="3.30.470.20">
    <property type="entry name" value="ATP-grasp fold, B domain"/>
    <property type="match status" value="1"/>
</dbReference>
<dbReference type="GO" id="GO:0005829">
    <property type="term" value="C:cytosol"/>
    <property type="evidence" value="ECO:0007669"/>
    <property type="project" value="TreeGrafter"/>
</dbReference>
<feature type="binding site" evidence="21">
    <location>
        <position position="344"/>
    </location>
    <ligand>
        <name>Mg(2+)</name>
        <dbReference type="ChEBI" id="CHEBI:18420"/>
        <label>2</label>
    </ligand>
</feature>
<evidence type="ECO:0000256" key="19">
    <source>
        <dbReference type="PIRSR" id="PIRSR039102-1"/>
    </source>
</evidence>
<feature type="binding site" evidence="20">
    <location>
        <position position="172"/>
    </location>
    <ligand>
        <name>ATP</name>
        <dbReference type="ChEBI" id="CHEBI:30616"/>
    </ligand>
</feature>
<evidence type="ECO:0000256" key="22">
    <source>
        <dbReference type="PROSITE-ProRule" id="PRU00409"/>
    </source>
</evidence>
<dbReference type="HAMAP" id="MF_00047">
    <property type="entry name" value="Dala_Dala_lig"/>
    <property type="match status" value="1"/>
</dbReference>
<gene>
    <name evidence="18" type="primary">ddl</name>
    <name evidence="24" type="ORF">LEP1GSC058_0947</name>
</gene>
<comment type="pathway">
    <text evidence="17">Glycan biosynthesis.</text>
</comment>
<dbReference type="FunFam" id="3.30.1490.20:FF:000007">
    <property type="entry name" value="D-alanine--D-alanine ligase"/>
    <property type="match status" value="1"/>
</dbReference>
<feature type="binding site" evidence="20">
    <location>
        <begin position="250"/>
        <end position="257"/>
    </location>
    <ligand>
        <name>ATP</name>
        <dbReference type="ChEBI" id="CHEBI:30616"/>
    </ligand>
</feature>
<keyword evidence="11 21" id="KW-0460">Magnesium</keyword>
<keyword evidence="14 21" id="KW-0464">Manganese</keyword>
<evidence type="ECO:0000256" key="17">
    <source>
        <dbReference type="ARBA" id="ARBA00060592"/>
    </source>
</evidence>
<evidence type="ECO:0000313" key="25">
    <source>
        <dbReference type="Proteomes" id="UP000014540"/>
    </source>
</evidence>
<dbReference type="NCBIfam" id="TIGR01205">
    <property type="entry name" value="D_ala_D_alaTIGR"/>
    <property type="match status" value="1"/>
</dbReference>
<dbReference type="InterPro" id="IPR013815">
    <property type="entry name" value="ATP_grasp_subdomain_1"/>
</dbReference>
<accession>S3V8H0</accession>
<dbReference type="PANTHER" id="PTHR23132">
    <property type="entry name" value="D-ALANINE--D-ALANINE LIGASE"/>
    <property type="match status" value="1"/>
</dbReference>
<evidence type="ECO:0000256" key="1">
    <source>
        <dbReference type="ARBA" id="ARBA00001936"/>
    </source>
</evidence>
<evidence type="ECO:0000256" key="14">
    <source>
        <dbReference type="ARBA" id="ARBA00023211"/>
    </source>
</evidence>
<evidence type="ECO:0000256" key="21">
    <source>
        <dbReference type="PIRSR" id="PIRSR039102-3"/>
    </source>
</evidence>
<feature type="binding site" evidence="21">
    <location>
        <position position="344"/>
    </location>
    <ligand>
        <name>Mg(2+)</name>
        <dbReference type="ChEBI" id="CHEBI:18420"/>
        <label>1</label>
    </ligand>
</feature>
<dbReference type="InterPro" id="IPR000291">
    <property type="entry name" value="D-Ala_lig_Van_CS"/>
</dbReference>
<dbReference type="InterPro" id="IPR016185">
    <property type="entry name" value="PreATP-grasp_dom_sf"/>
</dbReference>
<dbReference type="InterPro" id="IPR011095">
    <property type="entry name" value="Dala_Dala_lig_C"/>
</dbReference>
<dbReference type="NCBIfam" id="NF002378">
    <property type="entry name" value="PRK01372.1"/>
    <property type="match status" value="1"/>
</dbReference>
<evidence type="ECO:0000256" key="7">
    <source>
        <dbReference type="ARBA" id="ARBA00022598"/>
    </source>
</evidence>
<dbReference type="GO" id="GO:0046872">
    <property type="term" value="F:metal ion binding"/>
    <property type="evidence" value="ECO:0007669"/>
    <property type="project" value="UniProtKB-KW"/>
</dbReference>
<dbReference type="SUPFAM" id="SSF52440">
    <property type="entry name" value="PreATP-grasp domain"/>
    <property type="match status" value="1"/>
</dbReference>
<keyword evidence="9 20" id="KW-0547">Nucleotide-binding</keyword>
<dbReference type="STRING" id="1193011.LEP1GSC058_0947"/>
<dbReference type="Proteomes" id="UP000014540">
    <property type="component" value="Unassembled WGS sequence"/>
</dbReference>
<feature type="binding site" evidence="20">
    <location>
        <begin position="220"/>
        <end position="221"/>
    </location>
    <ligand>
        <name>ATP</name>
        <dbReference type="ChEBI" id="CHEBI:30616"/>
    </ligand>
</feature>
<sequence length="391" mass="42974">MPEAFIRQQNYVSTGTETAYQLLDSKREACMNAKTKVAILFGGKSAEREVSLQSAKNVINAIDKDKYEIIPIGIDRDGKWRAYHSSQFLINADNPGEISNNKDDGEYVALVPYGGGDLINLSTNTKYERVDVIFPLLHGPYGEDGTMQGLLKLSGAPFVGSGVLGSAAGMDKDFTKRLLRDAGLPIGDFVTVHRSDTINLDQIISRLGIPVFVKPANLGSSIGISKVTNEDELKNAIELAFKYDKKILIEAFIDGREIECGVLGNETPEASVVGEITSYHDFYSYEAKYTDKKGSVSTVPAAISSDTSNIIQDLSIKVFKTLGCEGLARVDFFLKEDGAVLVNEINTMPGFTNVSMYPILWRESGIGYTDLISRLIELASERFNRENYLEI</sequence>
<evidence type="ECO:0000256" key="12">
    <source>
        <dbReference type="ARBA" id="ARBA00022960"/>
    </source>
</evidence>
<dbReference type="PROSITE" id="PS50975">
    <property type="entry name" value="ATP_GRASP"/>
    <property type="match status" value="1"/>
</dbReference>
<dbReference type="InterPro" id="IPR005905">
    <property type="entry name" value="D_ala_D_ala"/>
</dbReference>
<keyword evidence="15 18" id="KW-0961">Cell wall biogenesis/degradation</keyword>
<dbReference type="FunFam" id="3.30.470.20:FF:000008">
    <property type="entry name" value="D-alanine--D-alanine ligase"/>
    <property type="match status" value="1"/>
</dbReference>
<organism evidence="24 25">
    <name type="scientific">Leptospira fainei serovar Hurstbridge str. BUT 6</name>
    <dbReference type="NCBI Taxonomy" id="1193011"/>
    <lineage>
        <taxon>Bacteria</taxon>
        <taxon>Pseudomonadati</taxon>
        <taxon>Spirochaetota</taxon>
        <taxon>Spirochaetia</taxon>
        <taxon>Leptospirales</taxon>
        <taxon>Leptospiraceae</taxon>
        <taxon>Leptospira</taxon>
    </lineage>
</organism>
<comment type="similarity">
    <text evidence="5 18">Belongs to the D-alanine--D-alanine ligase family.</text>
</comment>
<dbReference type="GO" id="GO:0071555">
    <property type="term" value="P:cell wall organization"/>
    <property type="evidence" value="ECO:0007669"/>
    <property type="project" value="UniProtKB-KW"/>
</dbReference>
<evidence type="ECO:0000256" key="8">
    <source>
        <dbReference type="ARBA" id="ARBA00022723"/>
    </source>
</evidence>
<comment type="catalytic activity">
    <reaction evidence="16 18">
        <text>2 D-alanine + ATP = D-alanyl-D-alanine + ADP + phosphate + H(+)</text>
        <dbReference type="Rhea" id="RHEA:11224"/>
        <dbReference type="ChEBI" id="CHEBI:15378"/>
        <dbReference type="ChEBI" id="CHEBI:30616"/>
        <dbReference type="ChEBI" id="CHEBI:43474"/>
        <dbReference type="ChEBI" id="CHEBI:57416"/>
        <dbReference type="ChEBI" id="CHEBI:57822"/>
        <dbReference type="ChEBI" id="CHEBI:456216"/>
        <dbReference type="EC" id="6.3.2.4"/>
    </reaction>
</comment>
<dbReference type="PROSITE" id="PS00844">
    <property type="entry name" value="DALA_DALA_LIGASE_2"/>
    <property type="match status" value="1"/>
</dbReference>
<evidence type="ECO:0000256" key="16">
    <source>
        <dbReference type="ARBA" id="ARBA00047614"/>
    </source>
</evidence>